<dbReference type="RefSeq" id="WP_004826280.1">
    <property type="nucleotide sequence ID" value="NZ_JASOZY010000005.1"/>
</dbReference>
<dbReference type="Gene3D" id="3.40.50.360">
    <property type="match status" value="1"/>
</dbReference>
<evidence type="ECO:0000256" key="1">
    <source>
        <dbReference type="ARBA" id="ARBA00022630"/>
    </source>
</evidence>
<reference evidence="4 5" key="1">
    <citation type="submission" date="2018-06" db="EMBL/GenBank/DDBJ databases">
        <authorList>
            <consortium name="Pathogen Informatics"/>
            <person name="Doyle S."/>
        </authorList>
    </citation>
    <scope>NUCLEOTIDE SEQUENCE [LARGE SCALE GENOMIC DNA]</scope>
    <source>
        <strain evidence="4 5">NCTC13149</strain>
    </source>
</reference>
<evidence type="ECO:0000256" key="2">
    <source>
        <dbReference type="ARBA" id="ARBA00022643"/>
    </source>
</evidence>
<evidence type="ECO:0000259" key="3">
    <source>
        <dbReference type="Pfam" id="PF03358"/>
    </source>
</evidence>
<dbReference type="PANTHER" id="PTHR43278">
    <property type="entry name" value="NAD(P)H-DEPENDENT FMN-CONTAINING OXIDOREDUCTASE YWQN-RELATED"/>
    <property type="match status" value="1"/>
</dbReference>
<dbReference type="PANTHER" id="PTHR43278:SF4">
    <property type="entry name" value="NAD(P)H-DEPENDENT FMN-CONTAINING OXIDOREDUCTASE YWQN-RELATED"/>
    <property type="match status" value="1"/>
</dbReference>
<dbReference type="InterPro" id="IPR005025">
    <property type="entry name" value="FMN_Rdtase-like_dom"/>
</dbReference>
<name>A0A379C3E0_9FIRM</name>
<dbReference type="Proteomes" id="UP000255517">
    <property type="component" value="Unassembled WGS sequence"/>
</dbReference>
<dbReference type="SUPFAM" id="SSF52218">
    <property type="entry name" value="Flavoproteins"/>
    <property type="match status" value="1"/>
</dbReference>
<feature type="domain" description="NADPH-dependent FMN reductase-like" evidence="3">
    <location>
        <begin position="4"/>
        <end position="112"/>
    </location>
</feature>
<dbReference type="InterPro" id="IPR029039">
    <property type="entry name" value="Flavoprotein-like_sf"/>
</dbReference>
<evidence type="ECO:0000313" key="4">
    <source>
        <dbReference type="EMBL" id="SUB56744.1"/>
    </source>
</evidence>
<protein>
    <submittedName>
        <fullName evidence="4">Cd1</fullName>
    </submittedName>
</protein>
<proteinExistence type="predicted"/>
<accession>A0A379C3E0</accession>
<dbReference type="STRING" id="1122949.GCA_000378725_00504"/>
<dbReference type="OrthoDB" id="9805976at2"/>
<gene>
    <name evidence="4" type="ORF">NCTC13149_00539</name>
</gene>
<dbReference type="GO" id="GO:0016491">
    <property type="term" value="F:oxidoreductase activity"/>
    <property type="evidence" value="ECO:0007669"/>
    <property type="project" value="InterPro"/>
</dbReference>
<sequence>MTKKLLALMGSERRHRSTENFLDIFIEEKFKDFDVKKIILKDLSFSNCISCYGCAKVPRCVVKDDMTDIYPLIDNSDVVIFASPIYFNSVSALSKSFIDRMQLYWSRKFLRKEVLPKNKLGFGLFVGGAPLTDQQFLGAELVLKHFFMAIGTKKYTYLELSDTDKREVQKTEEILTYINKHFEENSLYESIS</sequence>
<organism evidence="4 5">
    <name type="scientific">Peptoniphilus lacrimalis</name>
    <dbReference type="NCBI Taxonomy" id="33031"/>
    <lineage>
        <taxon>Bacteria</taxon>
        <taxon>Bacillati</taxon>
        <taxon>Bacillota</taxon>
        <taxon>Tissierellia</taxon>
        <taxon>Tissierellales</taxon>
        <taxon>Peptoniphilaceae</taxon>
        <taxon>Peptoniphilus</taxon>
    </lineage>
</organism>
<dbReference type="EMBL" id="UGSZ01000001">
    <property type="protein sequence ID" value="SUB56744.1"/>
    <property type="molecule type" value="Genomic_DNA"/>
</dbReference>
<dbReference type="Pfam" id="PF03358">
    <property type="entry name" value="FMN_red"/>
    <property type="match status" value="1"/>
</dbReference>
<keyword evidence="1" id="KW-0285">Flavoprotein</keyword>
<keyword evidence="2" id="KW-0288">FMN</keyword>
<evidence type="ECO:0000313" key="5">
    <source>
        <dbReference type="Proteomes" id="UP000255517"/>
    </source>
</evidence>
<dbReference type="InterPro" id="IPR051796">
    <property type="entry name" value="ISF_SsuE-like"/>
</dbReference>
<dbReference type="AlphaFoldDB" id="A0A379C3E0"/>